<evidence type="ECO:0000313" key="1">
    <source>
        <dbReference type="EMBL" id="EOX93383.1"/>
    </source>
</evidence>
<evidence type="ECO:0000313" key="2">
    <source>
        <dbReference type="Proteomes" id="UP000026915"/>
    </source>
</evidence>
<dbReference type="Gramene" id="EOX93383">
    <property type="protein sequence ID" value="EOX93383"/>
    <property type="gene ID" value="TCM_002240"/>
</dbReference>
<reference evidence="1 2" key="1">
    <citation type="journal article" date="2013" name="Genome Biol.">
        <title>The genome sequence of the most widely cultivated cacao type and its use to identify candidate genes regulating pod color.</title>
        <authorList>
            <person name="Motamayor J.C."/>
            <person name="Mockaitis K."/>
            <person name="Schmutz J."/>
            <person name="Haiminen N."/>
            <person name="Iii D.L."/>
            <person name="Cornejo O."/>
            <person name="Findley S.D."/>
            <person name="Zheng P."/>
            <person name="Utro F."/>
            <person name="Royaert S."/>
            <person name="Saski C."/>
            <person name="Jenkins J."/>
            <person name="Podicheti R."/>
            <person name="Zhao M."/>
            <person name="Scheffler B.E."/>
            <person name="Stack J.C."/>
            <person name="Feltus F.A."/>
            <person name="Mustiga G.M."/>
            <person name="Amores F."/>
            <person name="Phillips W."/>
            <person name="Marelli J.P."/>
            <person name="May G.D."/>
            <person name="Shapiro H."/>
            <person name="Ma J."/>
            <person name="Bustamante C.D."/>
            <person name="Schnell R.J."/>
            <person name="Main D."/>
            <person name="Gilbert D."/>
            <person name="Parida L."/>
            <person name="Kuhn D.N."/>
        </authorList>
    </citation>
    <scope>NUCLEOTIDE SEQUENCE [LARGE SCALE GENOMIC DNA]</scope>
    <source>
        <strain evidence="2">cv. Matina 1-6</strain>
    </source>
</reference>
<protein>
    <submittedName>
        <fullName evidence="1">Uncharacterized protein</fullName>
    </submittedName>
</protein>
<organism evidence="1 2">
    <name type="scientific">Theobroma cacao</name>
    <name type="common">Cacao</name>
    <name type="synonym">Cocoa</name>
    <dbReference type="NCBI Taxonomy" id="3641"/>
    <lineage>
        <taxon>Eukaryota</taxon>
        <taxon>Viridiplantae</taxon>
        <taxon>Streptophyta</taxon>
        <taxon>Embryophyta</taxon>
        <taxon>Tracheophyta</taxon>
        <taxon>Spermatophyta</taxon>
        <taxon>Magnoliopsida</taxon>
        <taxon>eudicotyledons</taxon>
        <taxon>Gunneridae</taxon>
        <taxon>Pentapetalae</taxon>
        <taxon>rosids</taxon>
        <taxon>malvids</taxon>
        <taxon>Malvales</taxon>
        <taxon>Malvaceae</taxon>
        <taxon>Byttnerioideae</taxon>
        <taxon>Theobroma</taxon>
    </lineage>
</organism>
<name>A0A061DTR6_THECC</name>
<dbReference type="EMBL" id="CM001879">
    <property type="protein sequence ID" value="EOX93383.1"/>
    <property type="molecule type" value="Genomic_DNA"/>
</dbReference>
<proteinExistence type="predicted"/>
<keyword evidence="2" id="KW-1185">Reference proteome</keyword>
<dbReference type="HOGENOM" id="CLU_2709793_0_0_1"/>
<sequence length="73" mass="8106">MRLEPTSIGCRIVAATRRSHPIAHCCIASAFHSILTLSNHDPNVGTHLQYSYTADSRRPNATVFFLTLASRPR</sequence>
<dbReference type="Proteomes" id="UP000026915">
    <property type="component" value="Chromosome 1"/>
</dbReference>
<dbReference type="AlphaFoldDB" id="A0A061DTR6"/>
<accession>A0A061DTR6</accession>
<dbReference type="InParanoid" id="A0A061DTR6"/>
<gene>
    <name evidence="1" type="ORF">TCM_002240</name>
</gene>